<proteinExistence type="predicted"/>
<accession>A0A1F4UR19</accession>
<dbReference type="FunFam" id="3.80.10.10:FF:000383">
    <property type="entry name" value="Leucine-rich repeat receptor protein kinase EMS1"/>
    <property type="match status" value="1"/>
</dbReference>
<dbReference type="InterPro" id="IPR001611">
    <property type="entry name" value="Leu-rich_rpt"/>
</dbReference>
<dbReference type="GO" id="GO:0005737">
    <property type="term" value="C:cytoplasm"/>
    <property type="evidence" value="ECO:0007669"/>
    <property type="project" value="TreeGrafter"/>
</dbReference>
<keyword evidence="2" id="KW-0677">Repeat</keyword>
<dbReference type="InterPro" id="IPR032675">
    <property type="entry name" value="LRR_dom_sf"/>
</dbReference>
<dbReference type="PANTHER" id="PTHR48051:SF54">
    <property type="entry name" value="LEUCINE-RICH REPEAT-CONTAINING PROTEIN"/>
    <property type="match status" value="1"/>
</dbReference>
<evidence type="ECO:0000256" key="1">
    <source>
        <dbReference type="ARBA" id="ARBA00022614"/>
    </source>
</evidence>
<dbReference type="Gene3D" id="3.80.10.10">
    <property type="entry name" value="Ribonuclease Inhibitor"/>
    <property type="match status" value="1"/>
</dbReference>
<name>A0A1F4UR19_UNCKA</name>
<evidence type="ECO:0000313" key="5">
    <source>
        <dbReference type="Proteomes" id="UP000176608"/>
    </source>
</evidence>
<dbReference type="Proteomes" id="UP000176608">
    <property type="component" value="Unassembled WGS sequence"/>
</dbReference>
<sequence>MFKIILVIIILAALGIFYNQTFRLQNTLKKAEEEISLNVVAGNALDLSGQGLEKLPDYVLDRSSLEELNISNNKLIGALPAEIRGLKNLRILNASNNLMTGVPAEVGQLQNLEVLDLSNNQLTGLPHELGNLKKLKILNLSGNDYAEQDLEVIKQGLSPQVEIIL</sequence>
<feature type="domain" description="Disease resistance R13L4/SHOC-2-like LRR" evidence="3">
    <location>
        <begin position="45"/>
        <end position="145"/>
    </location>
</feature>
<reference evidence="4 5" key="1">
    <citation type="journal article" date="2016" name="Nat. Commun.">
        <title>Thousands of microbial genomes shed light on interconnected biogeochemical processes in an aquifer system.</title>
        <authorList>
            <person name="Anantharaman K."/>
            <person name="Brown C.T."/>
            <person name="Hug L.A."/>
            <person name="Sharon I."/>
            <person name="Castelle C.J."/>
            <person name="Probst A.J."/>
            <person name="Thomas B.C."/>
            <person name="Singh A."/>
            <person name="Wilkins M.J."/>
            <person name="Karaoz U."/>
            <person name="Brodie E.L."/>
            <person name="Williams K.H."/>
            <person name="Hubbard S.S."/>
            <person name="Banfield J.F."/>
        </authorList>
    </citation>
    <scope>NUCLEOTIDE SEQUENCE [LARGE SCALE GENOMIC DNA]</scope>
</reference>
<keyword evidence="1" id="KW-0433">Leucine-rich repeat</keyword>
<dbReference type="Pfam" id="PF23598">
    <property type="entry name" value="LRR_14"/>
    <property type="match status" value="1"/>
</dbReference>
<dbReference type="STRING" id="1802617.A2886_01910"/>
<gene>
    <name evidence="4" type="ORF">A2886_01910</name>
</gene>
<dbReference type="AlphaFoldDB" id="A0A1F4UR19"/>
<evidence type="ECO:0000259" key="3">
    <source>
        <dbReference type="Pfam" id="PF23598"/>
    </source>
</evidence>
<dbReference type="SUPFAM" id="SSF52058">
    <property type="entry name" value="L domain-like"/>
    <property type="match status" value="1"/>
</dbReference>
<dbReference type="PRINTS" id="PR00019">
    <property type="entry name" value="LEURICHRPT"/>
</dbReference>
<dbReference type="SMART" id="SM00369">
    <property type="entry name" value="LRR_TYP"/>
    <property type="match status" value="2"/>
</dbReference>
<evidence type="ECO:0000313" key="4">
    <source>
        <dbReference type="EMBL" id="OGC47359.1"/>
    </source>
</evidence>
<dbReference type="EMBL" id="MEVA01000012">
    <property type="protein sequence ID" value="OGC47359.1"/>
    <property type="molecule type" value="Genomic_DNA"/>
</dbReference>
<dbReference type="PROSITE" id="PS51450">
    <property type="entry name" value="LRR"/>
    <property type="match status" value="1"/>
</dbReference>
<organism evidence="4 5">
    <name type="scientific">candidate division WWE3 bacterium RIFCSPHIGHO2_01_FULL_42_13</name>
    <dbReference type="NCBI Taxonomy" id="1802617"/>
    <lineage>
        <taxon>Bacteria</taxon>
        <taxon>Katanobacteria</taxon>
    </lineage>
</organism>
<evidence type="ECO:0000256" key="2">
    <source>
        <dbReference type="ARBA" id="ARBA00022737"/>
    </source>
</evidence>
<dbReference type="InterPro" id="IPR050216">
    <property type="entry name" value="LRR_domain-containing"/>
</dbReference>
<dbReference type="InterPro" id="IPR003591">
    <property type="entry name" value="Leu-rich_rpt_typical-subtyp"/>
</dbReference>
<dbReference type="InterPro" id="IPR055414">
    <property type="entry name" value="LRR_R13L4/SHOC2-like"/>
</dbReference>
<dbReference type="PANTHER" id="PTHR48051">
    <property type="match status" value="1"/>
</dbReference>
<dbReference type="SMART" id="SM00364">
    <property type="entry name" value="LRR_BAC"/>
    <property type="match status" value="3"/>
</dbReference>
<protein>
    <recommendedName>
        <fullName evidence="3">Disease resistance R13L4/SHOC-2-like LRR domain-containing protein</fullName>
    </recommendedName>
</protein>
<comment type="caution">
    <text evidence="4">The sequence shown here is derived from an EMBL/GenBank/DDBJ whole genome shotgun (WGS) entry which is preliminary data.</text>
</comment>